<dbReference type="InterPro" id="IPR009057">
    <property type="entry name" value="Homeodomain-like_sf"/>
</dbReference>
<dbReference type="SMART" id="SM00342">
    <property type="entry name" value="HTH_ARAC"/>
    <property type="match status" value="1"/>
</dbReference>
<dbReference type="SUPFAM" id="SSF46689">
    <property type="entry name" value="Homeodomain-like"/>
    <property type="match status" value="1"/>
</dbReference>
<dbReference type="Proteomes" id="UP001057134">
    <property type="component" value="Chromosome"/>
</dbReference>
<proteinExistence type="predicted"/>
<keyword evidence="4" id="KW-1133">Transmembrane helix</keyword>
<evidence type="ECO:0000259" key="5">
    <source>
        <dbReference type="PROSITE" id="PS01124"/>
    </source>
</evidence>
<protein>
    <submittedName>
        <fullName evidence="6">HTH-type transcriptional regulator YesS</fullName>
    </submittedName>
</protein>
<dbReference type="Pfam" id="PF12833">
    <property type="entry name" value="HTH_18"/>
    <property type="match status" value="1"/>
</dbReference>
<dbReference type="PANTHER" id="PTHR43280">
    <property type="entry name" value="ARAC-FAMILY TRANSCRIPTIONAL REGULATOR"/>
    <property type="match status" value="1"/>
</dbReference>
<dbReference type="PROSITE" id="PS01124">
    <property type="entry name" value="HTH_ARAC_FAMILY_2"/>
    <property type="match status" value="1"/>
</dbReference>
<keyword evidence="1" id="KW-0805">Transcription regulation</keyword>
<dbReference type="InterPro" id="IPR018060">
    <property type="entry name" value="HTH_AraC"/>
</dbReference>
<accession>A0ABY4RJ08</accession>
<dbReference type="PANTHER" id="PTHR43280:SF2">
    <property type="entry name" value="HTH-TYPE TRANSCRIPTIONAL REGULATOR EXSA"/>
    <property type="match status" value="1"/>
</dbReference>
<name>A0ABY4RJ08_9BACL</name>
<evidence type="ECO:0000313" key="6">
    <source>
        <dbReference type="EMBL" id="UQZ82416.1"/>
    </source>
</evidence>
<organism evidence="6 7">
    <name type="scientific">Paenibacillus konkukensis</name>
    <dbReference type="NCBI Taxonomy" id="2020716"/>
    <lineage>
        <taxon>Bacteria</taxon>
        <taxon>Bacillati</taxon>
        <taxon>Bacillota</taxon>
        <taxon>Bacilli</taxon>
        <taxon>Bacillales</taxon>
        <taxon>Paenibacillaceae</taxon>
        <taxon>Paenibacillus</taxon>
    </lineage>
</organism>
<keyword evidence="2" id="KW-0238">DNA-binding</keyword>
<dbReference type="RefSeq" id="WP_249864556.1">
    <property type="nucleotide sequence ID" value="NZ_CP027059.1"/>
</dbReference>
<reference evidence="6" key="1">
    <citation type="submission" date="2018-02" db="EMBL/GenBank/DDBJ databases">
        <authorList>
            <person name="Kim S.-K."/>
            <person name="Jung H.-I."/>
            <person name="Lee S.-W."/>
        </authorList>
    </citation>
    <scope>NUCLEOTIDE SEQUENCE</scope>
    <source>
        <strain evidence="6">SK3146</strain>
    </source>
</reference>
<keyword evidence="4" id="KW-0472">Membrane</keyword>
<evidence type="ECO:0000256" key="1">
    <source>
        <dbReference type="ARBA" id="ARBA00023015"/>
    </source>
</evidence>
<evidence type="ECO:0000313" key="7">
    <source>
        <dbReference type="Proteomes" id="UP001057134"/>
    </source>
</evidence>
<reference evidence="6" key="2">
    <citation type="journal article" date="2021" name="J Anim Sci Technol">
        <title>Complete genome sequence of Paenibacillus konkukensis sp. nov. SK3146 as a potential probiotic strain.</title>
        <authorList>
            <person name="Jung H.I."/>
            <person name="Park S."/>
            <person name="Niu K.M."/>
            <person name="Lee S.W."/>
            <person name="Kothari D."/>
            <person name="Yi K.J."/>
            <person name="Kim S.K."/>
        </authorList>
    </citation>
    <scope>NUCLEOTIDE SEQUENCE</scope>
    <source>
        <strain evidence="6">SK3146</strain>
    </source>
</reference>
<feature type="domain" description="HTH araC/xylS-type" evidence="5">
    <location>
        <begin position="638"/>
        <end position="736"/>
    </location>
</feature>
<evidence type="ECO:0000256" key="3">
    <source>
        <dbReference type="ARBA" id="ARBA00023163"/>
    </source>
</evidence>
<dbReference type="EMBL" id="CP027059">
    <property type="protein sequence ID" value="UQZ82416.1"/>
    <property type="molecule type" value="Genomic_DNA"/>
</dbReference>
<sequence length="739" mass="84172">MSKKMQIAVANILVSSLSIVLIGLLVFSQASDIIREQIESAHLSTLKGTRDHFENYFTKLNQSAVQMEKIPDFERWSNQPEGHSANHFDVLSLVQLLVRVQASHDYVDNVVLYDPRDKSQISSQPTLGDYNMGYVPFFDEFAGMNADYAFLTKTTDGASTYVYIRKLPIFISGPSSYLLFHINSKLFYDYLGISDDNKSQLGTAFIMDKQGSPIGKGTFAGLEDMTRTIAKEQETSPLSMETPQTLNKNGMLITCVPSPMTGWIFGLAVTDKQYLSKIITLRNMTLLIVAAAVALAVLAAVASNHMFFRGWNKIIRLIDESSGGKSPAQPRADKFEKIYSHMFQLKNRLREMIPEAKEAYVRKVLETGVVTKKDWTEQLGLPLREDASFCCFAVEIDYYNQLKETYSEWDLFYFGYGIACVIREVLADSGFAVKLNDGKLAGVICLEERGESSWREQTDQKLRTIHHFIAENFPITVSIGVSRPRQGMHQLHLASAEALEALKQTFASGTNTVLYYEELSDMKGSAFSFDESRRIEHDWIQSIRSRNKEEALLALNRLRALALEQDYRKLQHLLIDFTLSLHRNVGPEMSRPLEAPTLSKLLDLSTLEEWLSWLRNQTERFIDRLSEEYRGQMEQAAAKIKNHLVARLQEDIRLEDCCKPLGIPVSVAKQALKEVYETTFAELLLKERIEKSKEWLRETDIGVEEIAKRLYYSNAQSFTRTFKKMTGMPPGQYRKLAEH</sequence>
<evidence type="ECO:0000256" key="2">
    <source>
        <dbReference type="ARBA" id="ARBA00023125"/>
    </source>
</evidence>
<evidence type="ECO:0000256" key="4">
    <source>
        <dbReference type="SAM" id="Phobius"/>
    </source>
</evidence>
<keyword evidence="4" id="KW-0812">Transmembrane</keyword>
<dbReference type="Gene3D" id="1.10.10.60">
    <property type="entry name" value="Homeodomain-like"/>
    <property type="match status" value="1"/>
</dbReference>
<keyword evidence="7" id="KW-1185">Reference proteome</keyword>
<gene>
    <name evidence="6" type="primary">yesS_16</name>
    <name evidence="6" type="ORF">SK3146_01573</name>
</gene>
<feature type="transmembrane region" description="Helical" evidence="4">
    <location>
        <begin position="284"/>
        <end position="308"/>
    </location>
</feature>
<keyword evidence="3" id="KW-0804">Transcription</keyword>